<dbReference type="PANTHER" id="PTHR14187:SF5">
    <property type="entry name" value="HEAT SHOCK 70 KDA PROTEIN 12A"/>
    <property type="match status" value="1"/>
</dbReference>
<comment type="caution">
    <text evidence="2">The sequence shown here is derived from an EMBL/GenBank/DDBJ whole genome shotgun (WGS) entry which is preliminary data.</text>
</comment>
<evidence type="ECO:0000313" key="2">
    <source>
        <dbReference type="EMBL" id="GIQ86534.1"/>
    </source>
</evidence>
<dbReference type="SUPFAM" id="SSF53067">
    <property type="entry name" value="Actin-like ATPase domain"/>
    <property type="match status" value="2"/>
</dbReference>
<accession>A0A9K3GJU2</accession>
<sequence length="402" mass="45350">MQLLSTQYRLKRDAGGSGLYLEGFNDILEDTPPEYAVSPPHSPGNHHRVRQRDTRLAGGVEIPPGLTVECVLGDYLRGMVGQVLSVMDTRHQGEVTLANVQWCIVVPSEATDQTRSRMRQAACLAGMIPEVDSDRLALAPEPIAAALHFTIHCHRYRLYRDEAFIVVDTSEETINLTVHKVTPGGNELQLASECAAPGCSLADREFLQYVRGCIGAEHYDRWLEYYPEELPELISSWRHMKYLVPDAPGDDESSDGIWPDSITVHMPRMMEYVVEEDGGGRDIYDEFEVSRVQMQRLFEPVVEKVLTLIDTHLTALAEQGETQVRALVLTGDLARWDYFVTRVWDRFRHRVRRIFWEILKGRVLMSGAVFYGCPALANFPTREESASETSTDSETESGSESD</sequence>
<protein>
    <submittedName>
        <fullName evidence="2">Uncharacterized protein</fullName>
    </submittedName>
</protein>
<reference evidence="2 3" key="1">
    <citation type="journal article" date="2018" name="PLoS ONE">
        <title>The draft genome of Kipferlia bialata reveals reductive genome evolution in fornicate parasites.</title>
        <authorList>
            <person name="Tanifuji G."/>
            <person name="Takabayashi S."/>
            <person name="Kume K."/>
            <person name="Takagi M."/>
            <person name="Nakayama T."/>
            <person name="Kamikawa R."/>
            <person name="Inagaki Y."/>
            <person name="Hashimoto T."/>
        </authorList>
    </citation>
    <scope>NUCLEOTIDE SEQUENCE [LARGE SCALE GENOMIC DNA]</scope>
    <source>
        <strain evidence="2">NY0173</strain>
    </source>
</reference>
<dbReference type="OrthoDB" id="2963168at2759"/>
<dbReference type="Proteomes" id="UP000265618">
    <property type="component" value="Unassembled WGS sequence"/>
</dbReference>
<dbReference type="Gene3D" id="3.30.420.40">
    <property type="match status" value="2"/>
</dbReference>
<feature type="region of interest" description="Disordered" evidence="1">
    <location>
        <begin position="381"/>
        <end position="402"/>
    </location>
</feature>
<dbReference type="AlphaFoldDB" id="A0A9K3GJU2"/>
<evidence type="ECO:0000313" key="3">
    <source>
        <dbReference type="Proteomes" id="UP000265618"/>
    </source>
</evidence>
<gene>
    <name evidence="2" type="ORF">KIPB_008407</name>
</gene>
<dbReference type="PANTHER" id="PTHR14187">
    <property type="entry name" value="ALPHA KINASE/ELONGATION FACTOR 2 KINASE"/>
    <property type="match status" value="1"/>
</dbReference>
<feature type="compositionally biased region" description="Acidic residues" evidence="1">
    <location>
        <begin position="391"/>
        <end position="402"/>
    </location>
</feature>
<dbReference type="Gene3D" id="3.90.640.10">
    <property type="entry name" value="Actin, Chain A, domain 4"/>
    <property type="match status" value="1"/>
</dbReference>
<keyword evidence="3" id="KW-1185">Reference proteome</keyword>
<proteinExistence type="predicted"/>
<dbReference type="InterPro" id="IPR043129">
    <property type="entry name" value="ATPase_NBD"/>
</dbReference>
<evidence type="ECO:0000256" key="1">
    <source>
        <dbReference type="SAM" id="MobiDB-lite"/>
    </source>
</evidence>
<organism evidence="2 3">
    <name type="scientific">Kipferlia bialata</name>
    <dbReference type="NCBI Taxonomy" id="797122"/>
    <lineage>
        <taxon>Eukaryota</taxon>
        <taxon>Metamonada</taxon>
        <taxon>Carpediemonas-like organisms</taxon>
        <taxon>Kipferlia</taxon>
    </lineage>
</organism>
<name>A0A9K3GJU2_9EUKA</name>
<dbReference type="EMBL" id="BDIP01002595">
    <property type="protein sequence ID" value="GIQ86534.1"/>
    <property type="molecule type" value="Genomic_DNA"/>
</dbReference>
<feature type="region of interest" description="Disordered" evidence="1">
    <location>
        <begin position="31"/>
        <end position="52"/>
    </location>
</feature>